<gene>
    <name evidence="1" type="ORF">WG66_5471</name>
</gene>
<proteinExistence type="predicted"/>
<accession>A0A0W0G063</accession>
<dbReference type="Proteomes" id="UP000054988">
    <property type="component" value="Unassembled WGS sequence"/>
</dbReference>
<evidence type="ECO:0000313" key="2">
    <source>
        <dbReference type="Proteomes" id="UP000054988"/>
    </source>
</evidence>
<organism evidence="1 2">
    <name type="scientific">Moniliophthora roreri</name>
    <name type="common">Frosty pod rot fungus</name>
    <name type="synonym">Monilia roreri</name>
    <dbReference type="NCBI Taxonomy" id="221103"/>
    <lineage>
        <taxon>Eukaryota</taxon>
        <taxon>Fungi</taxon>
        <taxon>Dikarya</taxon>
        <taxon>Basidiomycota</taxon>
        <taxon>Agaricomycotina</taxon>
        <taxon>Agaricomycetes</taxon>
        <taxon>Agaricomycetidae</taxon>
        <taxon>Agaricales</taxon>
        <taxon>Marasmiineae</taxon>
        <taxon>Marasmiaceae</taxon>
        <taxon>Moniliophthora</taxon>
    </lineage>
</organism>
<comment type="caution">
    <text evidence="1">The sequence shown here is derived from an EMBL/GenBank/DDBJ whole genome shotgun (WGS) entry which is preliminary data.</text>
</comment>
<dbReference type="EMBL" id="LATX01001408">
    <property type="protein sequence ID" value="KTB41953.1"/>
    <property type="molecule type" value="Genomic_DNA"/>
</dbReference>
<evidence type="ECO:0000313" key="1">
    <source>
        <dbReference type="EMBL" id="KTB41953.1"/>
    </source>
</evidence>
<name>A0A0W0G063_MONRR</name>
<dbReference type="AlphaFoldDB" id="A0A0W0G063"/>
<reference evidence="1 2" key="1">
    <citation type="submission" date="2015-12" db="EMBL/GenBank/DDBJ databases">
        <title>Draft genome sequence of Moniliophthora roreri, the causal agent of frosty pod rot of cacao.</title>
        <authorList>
            <person name="Aime M.C."/>
            <person name="Diaz-Valderrama J.R."/>
            <person name="Kijpornyongpan T."/>
            <person name="Phillips-Mora W."/>
        </authorList>
    </citation>
    <scope>NUCLEOTIDE SEQUENCE [LARGE SCALE GENOMIC DNA]</scope>
    <source>
        <strain evidence="1 2">MCA 2952</strain>
    </source>
</reference>
<sequence>MLLSLSELALVNLDKRQVIDPYLCGYGCKLSEVVLNGMTRDILWLFTIPLNGQELPSSVGSWAGDRVLILDEYAGRVSDYFNPGEYEPASSNSQVLDYVLEHFTPIKCPKYRGEKGLDMLFPNNHVWVARNFDKKWYVRSDVLIRKPSNRVGPYNKEGLGFGDFFLAVLGAAGMPMPGYCGGDRFDLRSMEEVMEEDGWADKSLEALAGVDFFSEEHFGYGRHI</sequence>
<protein>
    <submittedName>
        <fullName evidence="1">Uncharacterized protein</fullName>
    </submittedName>
</protein>